<accession>E8V2N2</accession>
<dbReference type="KEGG" id="tsa:AciPR4_2733"/>
<dbReference type="OrthoDB" id="9794322at2"/>
<evidence type="ECO:0000256" key="4">
    <source>
        <dbReference type="SAM" id="MobiDB-lite"/>
    </source>
</evidence>
<evidence type="ECO:0000256" key="2">
    <source>
        <dbReference type="ARBA" id="ARBA00008156"/>
    </source>
</evidence>
<dbReference type="HOGENOM" id="CLU_018478_0_2_0"/>
<dbReference type="eggNOG" id="COG4993">
    <property type="taxonomic scope" value="Bacteria"/>
</dbReference>
<keyword evidence="7" id="KW-1185">Reference proteome</keyword>
<evidence type="ECO:0000256" key="3">
    <source>
        <dbReference type="ARBA" id="ARBA00023002"/>
    </source>
</evidence>
<dbReference type="SMART" id="SM00564">
    <property type="entry name" value="PQQ"/>
    <property type="match status" value="5"/>
</dbReference>
<name>E8V2N2_TERSS</name>
<protein>
    <submittedName>
        <fullName evidence="6">PQQ-dependent enzyme-like protein</fullName>
    </submittedName>
</protein>
<dbReference type="EMBL" id="CP002467">
    <property type="protein sequence ID" value="ADV83507.1"/>
    <property type="molecule type" value="Genomic_DNA"/>
</dbReference>
<dbReference type="Proteomes" id="UP000006844">
    <property type="component" value="Chromosome"/>
</dbReference>
<dbReference type="Pfam" id="PF01011">
    <property type="entry name" value="PQQ"/>
    <property type="match status" value="2"/>
</dbReference>
<dbReference type="RefSeq" id="WP_013569240.1">
    <property type="nucleotide sequence ID" value="NC_014963.1"/>
</dbReference>
<dbReference type="GO" id="GO:0016491">
    <property type="term" value="F:oxidoreductase activity"/>
    <property type="evidence" value="ECO:0007669"/>
    <property type="project" value="UniProtKB-KW"/>
</dbReference>
<proteinExistence type="inferred from homology"/>
<dbReference type="NCBIfam" id="TIGR04528">
    <property type="entry name" value="acido_non_PQQ"/>
    <property type="match status" value="1"/>
</dbReference>
<keyword evidence="3" id="KW-0560">Oxidoreductase</keyword>
<evidence type="ECO:0000256" key="1">
    <source>
        <dbReference type="ARBA" id="ARBA00001931"/>
    </source>
</evidence>
<gene>
    <name evidence="6" type="ordered locus">AciPR4_2733</name>
</gene>
<feature type="domain" description="Pyrrolo-quinoline quinone repeat" evidence="5">
    <location>
        <begin position="444"/>
        <end position="522"/>
    </location>
</feature>
<dbReference type="SUPFAM" id="SSF50998">
    <property type="entry name" value="Quinoprotein alcohol dehydrogenase-like"/>
    <property type="match status" value="1"/>
</dbReference>
<dbReference type="InterPro" id="IPR011047">
    <property type="entry name" value="Quinoprotein_ADH-like_sf"/>
</dbReference>
<comment type="cofactor">
    <cofactor evidence="1">
        <name>pyrroloquinoline quinone</name>
        <dbReference type="ChEBI" id="CHEBI:58442"/>
    </cofactor>
</comment>
<dbReference type="AlphaFoldDB" id="E8V2N2"/>
<comment type="similarity">
    <text evidence="2">Belongs to the bacterial PQQ dehydrogenase family.</text>
</comment>
<dbReference type="InterPro" id="IPR018391">
    <property type="entry name" value="PQQ_b-propeller_rpt"/>
</dbReference>
<evidence type="ECO:0000313" key="7">
    <source>
        <dbReference type="Proteomes" id="UP000006844"/>
    </source>
</evidence>
<dbReference type="PANTHER" id="PTHR32303">
    <property type="entry name" value="QUINOPROTEIN ALCOHOL DEHYDROGENASE (CYTOCHROME C)"/>
    <property type="match status" value="1"/>
</dbReference>
<organism evidence="6 7">
    <name type="scientific">Terriglobus saanensis (strain ATCC BAA-1853 / DSM 23119 / SP1PR4)</name>
    <dbReference type="NCBI Taxonomy" id="401053"/>
    <lineage>
        <taxon>Bacteria</taxon>
        <taxon>Pseudomonadati</taxon>
        <taxon>Acidobacteriota</taxon>
        <taxon>Terriglobia</taxon>
        <taxon>Terriglobales</taxon>
        <taxon>Acidobacteriaceae</taxon>
        <taxon>Terriglobus</taxon>
    </lineage>
</organism>
<sequence length="538" mass="58493">MFLRISKRSSKFIGAGVLLAGGIPCLSAQKTIKRPVAASVATNSTPSVGEEWTTYNGDISGRRFSTLKQIHRENVKSLTLAWAFPTHGPQLKGTPLVVNGIMYLTAPDKVWAIDARSGQQVWQHTRISVGNHIGQRGVAFYQDRLYFGTPDAHLVCIRAKDGKQLWDVEIADKTFGYYLSAAPIVVKGHVLIGTSGDQANVPHFLESRDWETGAKQWRTESLPKPGAPGSETWPDAKSMSHGGGPMWLSGTYDAALNLVYVGTGNPHPVLDGLARKGDNLFTSCILAINPDTGAIVWYFQVSPHDTHDFDAVETTILFDGDFKGKPRKMLAQASRNGFFFLLDRQTGENLLTSPFVPSNWTTGIDSKGRPIPDPMKEPQLDGALVHQTFIGATSWMPPSFDPETKMLYVSAVKGYSYWHLVLDENNEPEDHQGGASIGLTTNSELIAIDYQTGKVQWTRASGAGVNSSGILTTAGHVLFTGDALGNLLALDPTNGGLLWHTRGGANMSNGPMTYMLDGKQYVATGVGDMLYVWSLPEN</sequence>
<evidence type="ECO:0000313" key="6">
    <source>
        <dbReference type="EMBL" id="ADV83507.1"/>
    </source>
</evidence>
<feature type="domain" description="Pyrrolo-quinoline quinone repeat" evidence="5">
    <location>
        <begin position="52"/>
        <end position="351"/>
    </location>
</feature>
<dbReference type="Gene3D" id="2.140.10.10">
    <property type="entry name" value="Quinoprotein alcohol dehydrogenase-like superfamily"/>
    <property type="match status" value="1"/>
</dbReference>
<dbReference type="InterPro" id="IPR030939">
    <property type="entry name" value="Acido_non_PQQ"/>
</dbReference>
<reference evidence="6 7" key="1">
    <citation type="journal article" date="2012" name="Stand. Genomic Sci.">
        <title>Complete genome sequence of Terriglobus saanensis type strain SP1PR4(T), an Acidobacteria from tundra soil.</title>
        <authorList>
            <person name="Rawat S.R."/>
            <person name="Mannisto M.K."/>
            <person name="Starovoytov V."/>
            <person name="Goodwin L."/>
            <person name="Nolan M."/>
            <person name="Hauser L."/>
            <person name="Land M."/>
            <person name="Davenport K.W."/>
            <person name="Woyke T."/>
            <person name="Haggblom M.M."/>
        </authorList>
    </citation>
    <scope>NUCLEOTIDE SEQUENCE</scope>
    <source>
        <strain evidence="7">ATCC BAA-1853 / DSM 23119 / SP1PR4</strain>
    </source>
</reference>
<evidence type="ECO:0000259" key="5">
    <source>
        <dbReference type="Pfam" id="PF01011"/>
    </source>
</evidence>
<dbReference type="STRING" id="401053.AciPR4_2733"/>
<feature type="region of interest" description="Disordered" evidence="4">
    <location>
        <begin position="219"/>
        <end position="238"/>
    </location>
</feature>
<dbReference type="InterPro" id="IPR002372">
    <property type="entry name" value="PQQ_rpt_dom"/>
</dbReference>